<keyword evidence="4" id="KW-0255">Endonuclease</keyword>
<dbReference type="EMBL" id="CP097160">
    <property type="protein sequence ID" value="UQN13710.1"/>
    <property type="molecule type" value="Genomic_DNA"/>
</dbReference>
<accession>A0ABY4MTF0</accession>
<dbReference type="InterPro" id="IPR003615">
    <property type="entry name" value="HNH_nuc"/>
</dbReference>
<dbReference type="CDD" id="cd00085">
    <property type="entry name" value="HNHc"/>
    <property type="match status" value="1"/>
</dbReference>
<evidence type="ECO:0000256" key="1">
    <source>
        <dbReference type="SAM" id="Coils"/>
    </source>
</evidence>
<feature type="compositionally biased region" description="Pro residues" evidence="2">
    <location>
        <begin position="1"/>
        <end position="10"/>
    </location>
</feature>
<protein>
    <submittedName>
        <fullName evidence="4">HNH endonuclease</fullName>
    </submittedName>
</protein>
<evidence type="ECO:0000256" key="2">
    <source>
        <dbReference type="SAM" id="MobiDB-lite"/>
    </source>
</evidence>
<dbReference type="GO" id="GO:0004519">
    <property type="term" value="F:endonuclease activity"/>
    <property type="evidence" value="ECO:0007669"/>
    <property type="project" value="UniProtKB-KW"/>
</dbReference>
<feature type="region of interest" description="Disordered" evidence="2">
    <location>
        <begin position="1"/>
        <end position="64"/>
    </location>
</feature>
<organism evidence="4">
    <name type="scientific">Gulosibacter sediminis</name>
    <dbReference type="NCBI Taxonomy" id="1729695"/>
    <lineage>
        <taxon>Bacteria</taxon>
        <taxon>Bacillati</taxon>
        <taxon>Actinomycetota</taxon>
        <taxon>Actinomycetes</taxon>
        <taxon>Micrococcales</taxon>
        <taxon>Microbacteriaceae</taxon>
        <taxon>Gulosibacter</taxon>
    </lineage>
</organism>
<evidence type="ECO:0000259" key="3">
    <source>
        <dbReference type="SMART" id="SM00507"/>
    </source>
</evidence>
<dbReference type="SMART" id="SM00507">
    <property type="entry name" value="HNHc"/>
    <property type="match status" value="1"/>
</dbReference>
<dbReference type="Pfam" id="PF01844">
    <property type="entry name" value="HNH"/>
    <property type="match status" value="1"/>
</dbReference>
<reference evidence="4" key="1">
    <citation type="submission" date="2022-05" db="EMBL/GenBank/DDBJ databases">
        <title>Complete genome sequence of toluene-degrading Gulosibacter sediminis strain ACHW.36C.</title>
        <authorList>
            <person name="Wai A.C."/>
            <person name="Lai G.K."/>
            <person name="Griffin S.D."/>
            <person name="Leung F.C."/>
        </authorList>
    </citation>
    <scope>NUCLEOTIDE SEQUENCE [LARGE SCALE GENOMIC DNA]</scope>
    <source>
        <strain evidence="4">ACHW.36C</strain>
    </source>
</reference>
<gene>
    <name evidence="4" type="ORF">M3M28_06345</name>
</gene>
<keyword evidence="1" id="KW-0175">Coiled coil</keyword>
<name>A0ABY4MTF0_9MICO</name>
<feature type="compositionally biased region" description="Basic and acidic residues" evidence="2">
    <location>
        <begin position="16"/>
        <end position="27"/>
    </location>
</feature>
<proteinExistence type="predicted"/>
<evidence type="ECO:0000313" key="4">
    <source>
        <dbReference type="EMBL" id="UQN13710.1"/>
    </source>
</evidence>
<sequence length="517" mass="57566">MTATTPPPNSNPDADEPIRRAPKHRPDGTSPPPSPNAAPDKPSRRAPKHRPDGTTPPPETDGLNDALAAIEGMVLNGAKLEQVGAFMKMMGLAQAYTVTEHRTYTQLQERSSVASPDDLLRLNLRSIVAEFGIHTNESDTALLNRAYDAHRLGTDFVGWLDPLREAEVTMRHARALLRHAGIVPDGRRDEYATKVLEFAKGETVAATDAFARKLAAELGAEEFEAAFEHEYQARHVTIEDRDFGMSRITADIPTLQAHAMYDLMQQQAKALREEHVNEADEHRCRVRDAQARGEALSPADAEFIEDPRTVRQLMADLFVETFLTTTPQSMREYDAKGHSRVTATVSIVIPVLNLLNPDAPRDVATLNGMMPVSMTEARDMASKAKCFQRILTDPITGHVVTVDSRTPTPSMRRFLQARDQVCLFPSCRRPAHQSELDHTKPWAAGGNTDVENLGHLCPKHHTLKHQRPWECEQLGNGKVRWRTPRGEWVTVEPRPVGPIFKPVDDQSYDAINDPAPF</sequence>
<dbReference type="Gene3D" id="1.10.30.50">
    <property type="match status" value="1"/>
</dbReference>
<feature type="coiled-coil region" evidence="1">
    <location>
        <begin position="261"/>
        <end position="292"/>
    </location>
</feature>
<feature type="domain" description="HNH nuclease" evidence="3">
    <location>
        <begin position="410"/>
        <end position="462"/>
    </location>
</feature>
<keyword evidence="4" id="KW-0378">Hydrolase</keyword>
<keyword evidence="4" id="KW-0540">Nuclease</keyword>
<dbReference type="InterPro" id="IPR002711">
    <property type="entry name" value="HNH"/>
</dbReference>